<reference evidence="1 2" key="1">
    <citation type="journal article" date="2018" name="Syst. Appl. Microbiol.">
        <title>Abditibacterium utsteinense sp. nov., the first cultivated member of candidate phylum FBP, isolated from ice-free Antarctic soil samples.</title>
        <authorList>
            <person name="Tahon G."/>
            <person name="Tytgat B."/>
            <person name="Lebbe L."/>
            <person name="Carlier A."/>
            <person name="Willems A."/>
        </authorList>
    </citation>
    <scope>NUCLEOTIDE SEQUENCE [LARGE SCALE GENOMIC DNA]</scope>
    <source>
        <strain evidence="1 2">LMG 29911</strain>
    </source>
</reference>
<dbReference type="InParanoid" id="A0A2S8SS04"/>
<name>A0A2S8SS04_9BACT</name>
<keyword evidence="2" id="KW-1185">Reference proteome</keyword>
<gene>
    <name evidence="1" type="ORF">B1R32_11019</name>
</gene>
<dbReference type="EMBL" id="NIGF01000010">
    <property type="protein sequence ID" value="PQV63556.1"/>
    <property type="molecule type" value="Genomic_DNA"/>
</dbReference>
<protein>
    <submittedName>
        <fullName evidence="1">Uncharacterized protein</fullName>
    </submittedName>
</protein>
<accession>A0A2S8SS04</accession>
<evidence type="ECO:0000313" key="1">
    <source>
        <dbReference type="EMBL" id="PQV63556.1"/>
    </source>
</evidence>
<dbReference type="RefSeq" id="WP_105483979.1">
    <property type="nucleotide sequence ID" value="NZ_NIGF01000010.1"/>
</dbReference>
<proteinExistence type="predicted"/>
<sequence>MEAKLKLSAENIAQNLGDARCRIAANQMKSSRENRCATALCWGQFNAPLFPDFVAALLRFRAVATGNW</sequence>
<dbReference type="AlphaFoldDB" id="A0A2S8SS04"/>
<evidence type="ECO:0000313" key="2">
    <source>
        <dbReference type="Proteomes" id="UP000237684"/>
    </source>
</evidence>
<dbReference type="Proteomes" id="UP000237684">
    <property type="component" value="Unassembled WGS sequence"/>
</dbReference>
<comment type="caution">
    <text evidence="1">The sequence shown here is derived from an EMBL/GenBank/DDBJ whole genome shotgun (WGS) entry which is preliminary data.</text>
</comment>
<organism evidence="1 2">
    <name type="scientific">Abditibacterium utsteinense</name>
    <dbReference type="NCBI Taxonomy" id="1960156"/>
    <lineage>
        <taxon>Bacteria</taxon>
        <taxon>Pseudomonadati</taxon>
        <taxon>Abditibacteriota</taxon>
        <taxon>Abditibacteriia</taxon>
        <taxon>Abditibacteriales</taxon>
        <taxon>Abditibacteriaceae</taxon>
        <taxon>Abditibacterium</taxon>
    </lineage>
</organism>